<feature type="domain" description="Tip attachment protein J" evidence="1">
    <location>
        <begin position="331"/>
        <end position="494"/>
    </location>
</feature>
<dbReference type="EMBL" id="BK032724">
    <property type="protein sequence ID" value="DAF56899.1"/>
    <property type="molecule type" value="Genomic_DNA"/>
</dbReference>
<dbReference type="Pfam" id="PF24801">
    <property type="entry name" value="FNIII-A_GpJ"/>
    <property type="match status" value="1"/>
</dbReference>
<evidence type="ECO:0000313" key="3">
    <source>
        <dbReference type="EMBL" id="DAF56899.1"/>
    </source>
</evidence>
<dbReference type="InterPro" id="IPR053171">
    <property type="entry name" value="Viral_Tip_Attach_Protein"/>
</dbReference>
<evidence type="ECO:0000259" key="1">
    <source>
        <dbReference type="Pfam" id="PF13550"/>
    </source>
</evidence>
<dbReference type="InterPro" id="IPR055385">
    <property type="entry name" value="GpJ_HDII-ins2"/>
</dbReference>
<name>A0A8S5T1J6_9CAUD</name>
<accession>A0A8S5T1J6</accession>
<evidence type="ECO:0000259" key="2">
    <source>
        <dbReference type="Pfam" id="PF24801"/>
    </source>
</evidence>
<dbReference type="PANTHER" id="PTHR36251">
    <property type="entry name" value="FELS-1 PROPHAGE HOST SPECIFICITY PROTEIN-RELATED"/>
    <property type="match status" value="1"/>
</dbReference>
<dbReference type="Pfam" id="PF13550">
    <property type="entry name" value="Phage-tail_3"/>
    <property type="match status" value="1"/>
</dbReference>
<sequence>MGGKKKGGSSHTPVEAKETGRSFQILRMLEVISEGEIEGLVDDMKSVYLDKTPLCNKDGSFNFKNVSVYANAGTQDQDVLKEFNSVEKEINVGSKVLKDKPIIKTVTDANVNRVRMTLGVDRLLKQEDNGDTNPTSVTMSVEILKDNSIVGSYTHTFSGKYSNTYREMFDITVPKAPFSIRVSRVEPDSLTNKVQNTCFWASYTEIIDKEFAYPNTALVGIKIDSEYFGNIPTRNYEINGLIIKVPSNYNPETHTYTSDFWNGSFKLAWTNNPAWVFYDLVTNTRYGMGKRLQEFNIDKWQLYAIGRYCDELVPDGFGGQEPRMTCNIWITDQRKAYDLINDICSIFRAMPVWNGQALTAIQDRKADPVWTYNNANTIGGFTRQRSARKARHNTIQVEYIDASDFYEKKVESVSDDVAVARFGENVKKITAFGCTSRGQAYRTGRWLLETEKLETETITFTVGQEGVMHLPYDVIEVADSQYAGINVGGRVLAVNGTQLTLDRPIEIDDNSYLSYVSGKGITENVKIVSFDKQNNIATVAKNLNGIPELTVWGLSTKRITTGLYRAISIKENDNAEGKTYTITALQHVPEKEEIVINGTHFDPKPQTIYGDVIDAEINYNGSRLTVNGKVNGSFNVLSSNSIASYTVKLLRDGSLVYIEKGLATPDIKVDDLENGIYEAQILAYNDKNQLLNQYTKTFTIDRPPIVTGIEVVGNLSSIILTWNFVDDTTQTEIWCSETDDINTAQLVERITGAYYSHEVGAKKVRYYWLRNKRGVNVGKFDQVQGRKGESGVDINAELEVLNKELSKNIVNDIIDVALPARKLGMTLYVNNLDVNVYQGQKQVYDETSNKSYTWNGTKYIPVETELLASKIKGIIQPSQLAPIPTANLAGKLTDAQIEQISATKLIGNISLAQIPSIPTNKLTGLLTDAQVQNISATKITGTLDISKVPAIPTTKLSGTIGANQITANSIGTNHLGANAVTAEKILSGAITSEKITSNAITADKIVSNAITTDKLSANAITAQKIAGNAIESNHIKAGSIIAGKLGANAVTADNIATNAITATKIMGGAITAEKLSANSVGANAIQAGAITTDKLGANSVDAGKIRAGAINANHLQAGQISADKLAIGLGGNLLYNPIFANNGYGWGIGAKNSSANLNIEYRNSSTGNDFHAKDTLPNENVLVMKTNATQGSNFGWGDPCNVIMKINAGQWYIFSIYANAYGFSEAKILVEKYSADGQSYQGIVAQNTQPYKSGSASKNIAGMSRYFVKFQAPDTGCVSLRFRCSGTVQKNNPDCYIARSMLEECTQYATEPSAWQNAGVTSIHGGSIVTNSITADKIGANQITANHIVGGAISGDHIAGNTITGNKIKANTIGADKISVSTLSALSANLGSITGGAITIGSMNGNYGTLFEVNAQGGFRLIARDSLGGIEISSATRALTVWDGVNEVIKLGKL</sequence>
<reference evidence="3" key="1">
    <citation type="journal article" date="2021" name="Proc. Natl. Acad. Sci. U.S.A.">
        <title>A Catalog of Tens of Thousands of Viruses from Human Metagenomes Reveals Hidden Associations with Chronic Diseases.</title>
        <authorList>
            <person name="Tisza M.J."/>
            <person name="Buck C.B."/>
        </authorList>
    </citation>
    <scope>NUCLEOTIDE SEQUENCE</scope>
    <source>
        <strain evidence="3">CtiJm4</strain>
    </source>
</reference>
<protein>
    <submittedName>
        <fullName evidence="3">Tail protein</fullName>
    </submittedName>
</protein>
<proteinExistence type="predicted"/>
<organism evidence="3">
    <name type="scientific">Siphoviridae sp. ctiJm4</name>
    <dbReference type="NCBI Taxonomy" id="2827916"/>
    <lineage>
        <taxon>Viruses</taxon>
        <taxon>Duplodnaviria</taxon>
        <taxon>Heunggongvirae</taxon>
        <taxon>Uroviricota</taxon>
        <taxon>Caudoviricetes</taxon>
    </lineage>
</organism>
<dbReference type="PANTHER" id="PTHR36251:SF2">
    <property type="entry name" value="GIFSY-2 PROPHAGE HOST SPECIFICITY PROTEIN J, PHAGE LAMBDA"/>
    <property type="match status" value="1"/>
</dbReference>
<dbReference type="InterPro" id="IPR032876">
    <property type="entry name" value="J_dom"/>
</dbReference>
<feature type="domain" description="Tip attachment protein J HDII-ins2" evidence="2">
    <location>
        <begin position="86"/>
        <end position="208"/>
    </location>
</feature>